<dbReference type="SUPFAM" id="SSF52151">
    <property type="entry name" value="FabD/lysophospholipase-like"/>
    <property type="match status" value="1"/>
</dbReference>
<dbReference type="Gene3D" id="3.40.1090.10">
    <property type="entry name" value="Cytosolic phospholipase A2 catalytic domain"/>
    <property type="match status" value="2"/>
</dbReference>
<dbReference type="PROSITE" id="PS51635">
    <property type="entry name" value="PNPLA"/>
    <property type="match status" value="1"/>
</dbReference>
<evidence type="ECO:0000256" key="1">
    <source>
        <dbReference type="ARBA" id="ARBA00022801"/>
    </source>
</evidence>
<dbReference type="PANTHER" id="PTHR14226">
    <property type="entry name" value="NEUROPATHY TARGET ESTERASE/SWISS CHEESE D.MELANOGASTER"/>
    <property type="match status" value="1"/>
</dbReference>
<keyword evidence="7" id="KW-1185">Reference proteome</keyword>
<dbReference type="PANTHER" id="PTHR14226:SF78">
    <property type="entry name" value="SLR0060 PROTEIN"/>
    <property type="match status" value="1"/>
</dbReference>
<accession>A0A4R2L4V8</accession>
<evidence type="ECO:0000256" key="3">
    <source>
        <dbReference type="ARBA" id="ARBA00023098"/>
    </source>
</evidence>
<feature type="short sequence motif" description="GXSXG" evidence="4">
    <location>
        <begin position="59"/>
        <end position="63"/>
    </location>
</feature>
<feature type="short sequence motif" description="DGA/G" evidence="4">
    <location>
        <begin position="213"/>
        <end position="215"/>
    </location>
</feature>
<dbReference type="InterPro" id="IPR002641">
    <property type="entry name" value="PNPLA_dom"/>
</dbReference>
<dbReference type="GO" id="GO:0016042">
    <property type="term" value="P:lipid catabolic process"/>
    <property type="evidence" value="ECO:0007669"/>
    <property type="project" value="UniProtKB-UniRule"/>
</dbReference>
<dbReference type="InterPro" id="IPR050301">
    <property type="entry name" value="NTE"/>
</dbReference>
<evidence type="ECO:0000313" key="7">
    <source>
        <dbReference type="Proteomes" id="UP000295765"/>
    </source>
</evidence>
<evidence type="ECO:0000256" key="2">
    <source>
        <dbReference type="ARBA" id="ARBA00022963"/>
    </source>
</evidence>
<evidence type="ECO:0000259" key="5">
    <source>
        <dbReference type="PROSITE" id="PS51635"/>
    </source>
</evidence>
<sequence>MAVLDTALARCGRWLQRARRGRIGLGLALQGGGSHGAYTWGVLDRLLEEPRIEISALSGTSAGAMNAAVCAQGLVRGGRHGAREALAEFWEAVGAAARLSPAQPGLLGHLLGDEGLEWSPTFGGLLALTRVFSPYELNPLNFNPLREIVERHVDFAALRDPASPDLFIAATRVSSGRLRVFDNDELSVEALLASACLPTLHHAVTIDGEDYWDGGYCGNPVVYPLVDLAHCGDVMLLLLSPLERQGELRSAREIVARASEISFNAAFLREMQWLARYESSGDRTLRGTRFHLLTPDAGLAERAQLTKLNADWDFLQALHAGGRAAADAWLAAHRRALGRRSTVRLAEVFGSA</sequence>
<reference evidence="6 7" key="1">
    <citation type="submission" date="2019-03" db="EMBL/GenBank/DDBJ databases">
        <title>Genomic Encyclopedia of Type Strains, Phase IV (KMG-IV): sequencing the most valuable type-strain genomes for metagenomic binning, comparative biology and taxonomic classification.</title>
        <authorList>
            <person name="Goeker M."/>
        </authorList>
    </citation>
    <scope>NUCLEOTIDE SEQUENCE [LARGE SCALE GENOMIC DNA]</scope>
    <source>
        <strain evidence="6 7">DSM 25287</strain>
    </source>
</reference>
<evidence type="ECO:0000256" key="4">
    <source>
        <dbReference type="PROSITE-ProRule" id="PRU01161"/>
    </source>
</evidence>
<name>A0A4R2L4V8_9GAMM</name>
<feature type="short sequence motif" description="GXGXXG" evidence="4">
    <location>
        <begin position="31"/>
        <end position="36"/>
    </location>
</feature>
<feature type="domain" description="PNPLA" evidence="5">
    <location>
        <begin position="27"/>
        <end position="226"/>
    </location>
</feature>
<feature type="active site" description="Proton acceptor" evidence="4">
    <location>
        <position position="213"/>
    </location>
</feature>
<protein>
    <submittedName>
        <fullName evidence="6">NTE family protein</fullName>
    </submittedName>
</protein>
<organism evidence="6 7">
    <name type="scientific">Plasticicumulans lactativorans</name>
    <dbReference type="NCBI Taxonomy" id="1133106"/>
    <lineage>
        <taxon>Bacteria</taxon>
        <taxon>Pseudomonadati</taxon>
        <taxon>Pseudomonadota</taxon>
        <taxon>Gammaproteobacteria</taxon>
        <taxon>Candidatus Competibacteraceae</taxon>
        <taxon>Plasticicumulans</taxon>
    </lineage>
</organism>
<proteinExistence type="predicted"/>
<dbReference type="Proteomes" id="UP000295765">
    <property type="component" value="Unassembled WGS sequence"/>
</dbReference>
<keyword evidence="3 4" id="KW-0443">Lipid metabolism</keyword>
<dbReference type="OrthoDB" id="9807112at2"/>
<keyword evidence="1 4" id="KW-0378">Hydrolase</keyword>
<feature type="active site" description="Nucleophile" evidence="4">
    <location>
        <position position="61"/>
    </location>
</feature>
<dbReference type="GO" id="GO:0016787">
    <property type="term" value="F:hydrolase activity"/>
    <property type="evidence" value="ECO:0007669"/>
    <property type="project" value="UniProtKB-UniRule"/>
</dbReference>
<comment type="caution">
    <text evidence="6">The sequence shown here is derived from an EMBL/GenBank/DDBJ whole genome shotgun (WGS) entry which is preliminary data.</text>
</comment>
<dbReference type="Pfam" id="PF01734">
    <property type="entry name" value="Patatin"/>
    <property type="match status" value="1"/>
</dbReference>
<dbReference type="EMBL" id="SLWY01000005">
    <property type="protein sequence ID" value="TCO82331.1"/>
    <property type="molecule type" value="Genomic_DNA"/>
</dbReference>
<dbReference type="AlphaFoldDB" id="A0A4R2L4V8"/>
<gene>
    <name evidence="6" type="ORF">EV699_105121</name>
</gene>
<evidence type="ECO:0000313" key="6">
    <source>
        <dbReference type="EMBL" id="TCO82331.1"/>
    </source>
</evidence>
<dbReference type="InterPro" id="IPR016035">
    <property type="entry name" value="Acyl_Trfase/lysoPLipase"/>
</dbReference>
<dbReference type="RefSeq" id="WP_132539670.1">
    <property type="nucleotide sequence ID" value="NZ_SLWY01000005.1"/>
</dbReference>
<keyword evidence="2 4" id="KW-0442">Lipid degradation</keyword>